<dbReference type="EMBL" id="BMIJ01000011">
    <property type="protein sequence ID" value="GGC10909.1"/>
    <property type="molecule type" value="Genomic_DNA"/>
</dbReference>
<dbReference type="Proteomes" id="UP000629025">
    <property type="component" value="Unassembled WGS sequence"/>
</dbReference>
<organism evidence="1 2">
    <name type="scientific">Marinobacterium zhoushanense</name>
    <dbReference type="NCBI Taxonomy" id="1679163"/>
    <lineage>
        <taxon>Bacteria</taxon>
        <taxon>Pseudomonadati</taxon>
        <taxon>Pseudomonadota</taxon>
        <taxon>Gammaproteobacteria</taxon>
        <taxon>Oceanospirillales</taxon>
        <taxon>Oceanospirillaceae</taxon>
        <taxon>Marinobacterium</taxon>
    </lineage>
</organism>
<gene>
    <name evidence="1" type="ORF">GCM10011352_41760</name>
</gene>
<accession>A0ABQ1KXD5</accession>
<name>A0ABQ1KXD5_9GAMM</name>
<reference evidence="2" key="1">
    <citation type="journal article" date="2019" name="Int. J. Syst. Evol. Microbiol.">
        <title>The Global Catalogue of Microorganisms (GCM) 10K type strain sequencing project: providing services to taxonomists for standard genome sequencing and annotation.</title>
        <authorList>
            <consortium name="The Broad Institute Genomics Platform"/>
            <consortium name="The Broad Institute Genome Sequencing Center for Infectious Disease"/>
            <person name="Wu L."/>
            <person name="Ma J."/>
        </authorList>
    </citation>
    <scope>NUCLEOTIDE SEQUENCE [LARGE SCALE GENOMIC DNA]</scope>
    <source>
        <strain evidence="2">CGMCC 1.15341</strain>
    </source>
</reference>
<comment type="caution">
    <text evidence="1">The sequence shown here is derived from an EMBL/GenBank/DDBJ whole genome shotgun (WGS) entry which is preliminary data.</text>
</comment>
<evidence type="ECO:0000313" key="2">
    <source>
        <dbReference type="Proteomes" id="UP000629025"/>
    </source>
</evidence>
<evidence type="ECO:0008006" key="3">
    <source>
        <dbReference type="Google" id="ProtNLM"/>
    </source>
</evidence>
<protein>
    <recommendedName>
        <fullName evidence="3">ATPase</fullName>
    </recommendedName>
</protein>
<proteinExistence type="predicted"/>
<evidence type="ECO:0000313" key="1">
    <source>
        <dbReference type="EMBL" id="GGC10909.1"/>
    </source>
</evidence>
<dbReference type="RefSeq" id="WP_188752067.1">
    <property type="nucleotide sequence ID" value="NZ_BMIJ01000011.1"/>
</dbReference>
<keyword evidence="2" id="KW-1185">Reference proteome</keyword>
<sequence>MQIDTFRDIIHWTQAYHHQLAESLKHSSDANQNEKARLLLDYLSEHEAKLAKAVSAFEHSDNVKALNTWVMEYLDKTPILPDAEIKAPYADLSSDEIIRRIETEHSNIIELYKFLAGRAVATPAVDLLEELAALEKHEAMRVSSASNMLGDL</sequence>